<dbReference type="InterPro" id="IPR013783">
    <property type="entry name" value="Ig-like_fold"/>
</dbReference>
<dbReference type="Pfam" id="PF13620">
    <property type="entry name" value="CarboxypepD_reg"/>
    <property type="match status" value="1"/>
</dbReference>
<dbReference type="SUPFAM" id="SSF49464">
    <property type="entry name" value="Carboxypeptidase regulatory domain-like"/>
    <property type="match status" value="1"/>
</dbReference>
<evidence type="ECO:0000256" key="1">
    <source>
        <dbReference type="ARBA" id="ARBA00004613"/>
    </source>
</evidence>
<gene>
    <name evidence="5" type="ORF">P4S50_02940</name>
</gene>
<proteinExistence type="predicted"/>
<feature type="domain" description="VWFA" evidence="4">
    <location>
        <begin position="920"/>
        <end position="1131"/>
    </location>
</feature>
<dbReference type="Gene3D" id="2.60.40.1120">
    <property type="entry name" value="Carboxypeptidase-like, regulatory domain"/>
    <property type="match status" value="1"/>
</dbReference>
<accession>A0ABY8EDM9</accession>
<evidence type="ECO:0000256" key="2">
    <source>
        <dbReference type="ARBA" id="ARBA00022525"/>
    </source>
</evidence>
<dbReference type="SUPFAM" id="SSF117074">
    <property type="entry name" value="Hypothetical protein PA1324"/>
    <property type="match status" value="1"/>
</dbReference>
<dbReference type="Proteomes" id="UP001222800">
    <property type="component" value="Chromosome"/>
</dbReference>
<evidence type="ECO:0000259" key="4">
    <source>
        <dbReference type="PROSITE" id="PS50234"/>
    </source>
</evidence>
<dbReference type="InterPro" id="IPR002035">
    <property type="entry name" value="VWF_A"/>
</dbReference>
<dbReference type="SUPFAM" id="SSF53300">
    <property type="entry name" value="vWA-like"/>
    <property type="match status" value="1"/>
</dbReference>
<protein>
    <submittedName>
        <fullName evidence="5">SdrD B-like domain-containing protein</fullName>
    </submittedName>
</protein>
<keyword evidence="6" id="KW-1185">Reference proteome</keyword>
<dbReference type="Gene3D" id="2.60.40.10">
    <property type="entry name" value="Immunoglobulins"/>
    <property type="match status" value="1"/>
</dbReference>
<dbReference type="InterPro" id="IPR008969">
    <property type="entry name" value="CarboxyPept-like_regulatory"/>
</dbReference>
<dbReference type="CDD" id="cd00198">
    <property type="entry name" value="vWFA"/>
    <property type="match status" value="1"/>
</dbReference>
<comment type="subcellular location">
    <subcellularLocation>
        <location evidence="1">Secreted</location>
    </subcellularLocation>
</comment>
<dbReference type="SMART" id="SM00327">
    <property type="entry name" value="VWA"/>
    <property type="match status" value="1"/>
</dbReference>
<dbReference type="Pfam" id="PF00092">
    <property type="entry name" value="VWA"/>
    <property type="match status" value="1"/>
</dbReference>
<organism evidence="5 6">
    <name type="scientific">Tepidibacter hydrothermalis</name>
    <dbReference type="NCBI Taxonomy" id="3036126"/>
    <lineage>
        <taxon>Bacteria</taxon>
        <taxon>Bacillati</taxon>
        <taxon>Bacillota</taxon>
        <taxon>Clostridia</taxon>
        <taxon>Peptostreptococcales</taxon>
        <taxon>Peptostreptococcaceae</taxon>
        <taxon>Tepidibacter</taxon>
    </lineage>
</organism>
<sequence>MKKSFKKLVSLFTGILMVFNMIVFTPMNVSAQNINNNGNWNSKYHYGWSNTSNIESIVKENITNISNPSIGVTTEADYTVRVGDIDDFGLGWNYTPNNFFEEYRLNNGRRERWTTINPFSGESTSAHYWGSGNDPYDNFKWDEINKYEPNGLDAIITVSSYEKEQNVSGIGADGYSNRQIRIPQYPGIERAPKITPKDEKGIININHNIKNIKDQNNNFEVKAAKLQMFVDDFQPKAGGATAGGATYQVKFIADDKTETRIPEFEELINHLNQTGPVGKLITFEMPSKYYDLLENNNNLHISIDDPTTGAGDGYAIDFVKLLINPKDLMHEGTIKGKITDIKTNQPIGKAYVEVNGKWRIYTDEQGNYKIPNVTSGLASVKAYKAGAYIGKTKTIDVVDNQESILNFQLEPFSSLDNSIEVDKTISNNLGQERQEEYEIDLEVKNKNIENNKILDNDSTENNNGSTSSSSNKISGYVWYDGKEKGNGKGNGKIEPNEEGINGVTVKLYDSQNNCIMTTKTKNYSEGSKGYYLFEGLRWSGYRVKVELPEGYKFTIPGKGNGGGVYERISKADPQTGMTDVIYPYSSLTNIGLIGGKYIENVEESITVSDFVIEDEVSDNFDIVPNSFKVTLNGRDYSSKVEFIKKGNKLVWKFDDIGNKEDILTVSYKIKRPNKDVKTGRYPTSTKPSTITYTLTDGQSIYKNKKEFPQVEAELKNNLKAPLTLTKSIDKDKYEVNEEITINYKIQPEPIPAENIIPESYLKNKEIVLVMDTSGSMNEYIDYNDELNEDQSIFEEKYAPRNLKGELRRNGRNYYYEINFDEPAVENENDLEYLTFYTDKETDELEKYLENLVWYDYENPYGDSIWGLQALFKAHCNTYNNGKRILQLSYYKDLDGNRFNRNKSYNLYVATIANPRTSNAKVIGLSKTGDEINSQGRKKKIDVMKDVSKNFIEKFKKDEKTKIALVPYESYAKDVTFNGYNFANLSNSNQYEAFVNKINNLTPYGGTNIGDGLRKAYYKFSSSDENTRKYVILMTDGEPTFHSSKNGKFYLGNTGNYHYSGGGDHSTYNDRLYANKVAKDLILNGEHKIDSFMIAFSNDADKNELKNIANSANGYYKEAVDGSALDEVYQKLAEQIQSDLPIHGINFKETFPQEMKIIDKSDCLQINGQTVSGDIGSISYKLNEQTKQFEAEPFDFFVKLKATKAGEYSWGKDSNNNSTSYIDYKDIDGSDGHKNFPQISVSICEEADIKSPIASIVTITSNNKNNTSLAKVGDTITLIIETDEDINKPIITIAGKVANIAGIGSNWTATYIMQRDDIEGSVDFTLNFVDKAGNKAEEVTSTTDKSIVIFDKTPPEKPIIKPSISGEDVKVTITYPNDGVIRKYKINNDLHWTDYKGEIVVGKEDIVYAICYDEAGNESEIAELELNISSNIVKQGLFVNNNADECLKGKNEGDHVEVDVVNTLKQYIGVKIEINSPNPNINISVDKNKTENTTLKIYEVKGKSLIQKSNEEYTSYKDMNTGLNKFDFEKGKIYIVVYSYIPFGNAGETATNSVEVDGTVKKLKMNIKPLPILE</sequence>
<keyword evidence="3" id="KW-0732">Signal</keyword>
<dbReference type="InterPro" id="IPR033764">
    <property type="entry name" value="Sdr_B"/>
</dbReference>
<dbReference type="Gene3D" id="3.40.50.410">
    <property type="entry name" value="von Willebrand factor, type A domain"/>
    <property type="match status" value="1"/>
</dbReference>
<name>A0ABY8EDM9_9FIRM</name>
<evidence type="ECO:0000313" key="5">
    <source>
        <dbReference type="EMBL" id="WFD11048.1"/>
    </source>
</evidence>
<dbReference type="RefSeq" id="WP_277733012.1">
    <property type="nucleotide sequence ID" value="NZ_CP120733.1"/>
</dbReference>
<evidence type="ECO:0000256" key="3">
    <source>
        <dbReference type="ARBA" id="ARBA00022729"/>
    </source>
</evidence>
<dbReference type="PROSITE" id="PS50234">
    <property type="entry name" value="VWFA"/>
    <property type="match status" value="1"/>
</dbReference>
<dbReference type="Pfam" id="PF17210">
    <property type="entry name" value="SdrD_B"/>
    <property type="match status" value="1"/>
</dbReference>
<dbReference type="InterPro" id="IPR036465">
    <property type="entry name" value="vWFA_dom_sf"/>
</dbReference>
<dbReference type="EMBL" id="CP120733">
    <property type="protein sequence ID" value="WFD11048.1"/>
    <property type="molecule type" value="Genomic_DNA"/>
</dbReference>
<evidence type="ECO:0000313" key="6">
    <source>
        <dbReference type="Proteomes" id="UP001222800"/>
    </source>
</evidence>
<reference evidence="5 6" key="1">
    <citation type="submission" date="2023-03" db="EMBL/GenBank/DDBJ databases">
        <title>Complete genome sequence of Tepidibacter sp. SWIR-1, isolated from a deep-sea hydrothermal vent.</title>
        <authorList>
            <person name="Li X."/>
        </authorList>
    </citation>
    <scope>NUCLEOTIDE SEQUENCE [LARGE SCALE GENOMIC DNA]</scope>
    <source>
        <strain evidence="5 6">SWIR-1</strain>
    </source>
</reference>
<keyword evidence="2" id="KW-0964">Secreted</keyword>